<dbReference type="RefSeq" id="WP_058292574.1">
    <property type="nucleotide sequence ID" value="NZ_JGYD01000025.1"/>
</dbReference>
<accession>A0A0V8M0H5</accession>
<dbReference type="EMBL" id="JGYD01000025">
    <property type="protein sequence ID" value="KSV17263.1"/>
    <property type="molecule type" value="Genomic_DNA"/>
</dbReference>
<gene>
    <name evidence="1" type="ORF">DA01_06590</name>
</gene>
<dbReference type="AlphaFoldDB" id="A0A0V8M0H5"/>
<reference evidence="1 2" key="1">
    <citation type="journal article" date="2015" name="Sci. Rep.">
        <title>A comparative genomics and reductive dehalogenase gene transcription study of two chloroethene-respiring bacteria, Dehalococcoides mccartyi strains MB and 11a.</title>
        <authorList>
            <person name="Low A."/>
            <person name="Shen Z."/>
            <person name="Cheng D."/>
            <person name="Rogers M.J."/>
            <person name="Lee P.K."/>
            <person name="He J."/>
        </authorList>
    </citation>
    <scope>NUCLEOTIDE SEQUENCE [LARGE SCALE GENOMIC DNA]</scope>
    <source>
        <strain evidence="1 2">MB</strain>
    </source>
</reference>
<sequence length="192" mass="22040">MGGLFRRKDNYTIIAENTAKYYLALKSRYSNRLTDCFSLFAATVATDTQVYLSLNQISTDTILHIVRKALGHNPEIPTYQTIRKREWASELDLRNGFSKTKYFFSGYAADELEKDTLFNLVFELEIEIFSIDSPEFNRENIEIACYTQAKNIYKTVKKVLLNYKGEPIFAVSTSVFMDSSGFASIREQLGIN</sequence>
<protein>
    <submittedName>
        <fullName evidence="1">Uncharacterized protein</fullName>
    </submittedName>
</protein>
<dbReference type="Proteomes" id="UP000053577">
    <property type="component" value="Unassembled WGS sequence"/>
</dbReference>
<organism evidence="1 2">
    <name type="scientific">Dehalococcoides mccartyi</name>
    <dbReference type="NCBI Taxonomy" id="61435"/>
    <lineage>
        <taxon>Bacteria</taxon>
        <taxon>Bacillati</taxon>
        <taxon>Chloroflexota</taxon>
        <taxon>Dehalococcoidia</taxon>
        <taxon>Dehalococcoidales</taxon>
        <taxon>Dehalococcoidaceae</taxon>
        <taxon>Dehalococcoides</taxon>
    </lineage>
</organism>
<evidence type="ECO:0000313" key="1">
    <source>
        <dbReference type="EMBL" id="KSV17263.1"/>
    </source>
</evidence>
<comment type="caution">
    <text evidence="1">The sequence shown here is derived from an EMBL/GenBank/DDBJ whole genome shotgun (WGS) entry which is preliminary data.</text>
</comment>
<evidence type="ECO:0000313" key="2">
    <source>
        <dbReference type="Proteomes" id="UP000053577"/>
    </source>
</evidence>
<name>A0A0V8M0H5_9CHLR</name>
<proteinExistence type="predicted"/>
<dbReference type="PATRIC" id="fig|61435.5.peg.1297"/>